<dbReference type="AlphaFoldDB" id="A0AAD6YF52"/>
<comment type="caution">
    <text evidence="1">The sequence shown here is derived from an EMBL/GenBank/DDBJ whole genome shotgun (WGS) entry which is preliminary data.</text>
</comment>
<sequence length="280" mass="31591">MCVLRHGLAFWDGDHCLAEADDSLGLQQSRWSGMIVLKRRGISINYEDLGIPIWCRRDPEFWEHAMPEKLPKGCIKRILVAIIVARPRVPWRCAWRPGHRVRFGYAGWWSDVRRMVGMIEEGGIGFQCPGPELRTVMRKGLGEKKGNRSRRNELINWSSWQPASCEVIIASPRRNAREIQLASTFTTSAAVMSMIPSSISICLQTSNTASELKSFGLPAPEPLVVVMVEFETFDDVLEVMKDQAVGQHVAQTPTTKEFPLHVDSLCFTAEPVTKLSRELD</sequence>
<evidence type="ECO:0000313" key="2">
    <source>
        <dbReference type="Proteomes" id="UP001219525"/>
    </source>
</evidence>
<reference evidence="1" key="1">
    <citation type="submission" date="2023-03" db="EMBL/GenBank/DDBJ databases">
        <title>Massive genome expansion in bonnet fungi (Mycena s.s.) driven by repeated elements and novel gene families across ecological guilds.</title>
        <authorList>
            <consortium name="Lawrence Berkeley National Laboratory"/>
            <person name="Harder C.B."/>
            <person name="Miyauchi S."/>
            <person name="Viragh M."/>
            <person name="Kuo A."/>
            <person name="Thoen E."/>
            <person name="Andreopoulos B."/>
            <person name="Lu D."/>
            <person name="Skrede I."/>
            <person name="Drula E."/>
            <person name="Henrissat B."/>
            <person name="Morin E."/>
            <person name="Kohler A."/>
            <person name="Barry K."/>
            <person name="LaButti K."/>
            <person name="Morin E."/>
            <person name="Salamov A."/>
            <person name="Lipzen A."/>
            <person name="Mereny Z."/>
            <person name="Hegedus B."/>
            <person name="Baldrian P."/>
            <person name="Stursova M."/>
            <person name="Weitz H."/>
            <person name="Taylor A."/>
            <person name="Grigoriev I.V."/>
            <person name="Nagy L.G."/>
            <person name="Martin F."/>
            <person name="Kauserud H."/>
        </authorList>
    </citation>
    <scope>NUCLEOTIDE SEQUENCE</scope>
    <source>
        <strain evidence="1">9144</strain>
    </source>
</reference>
<accession>A0AAD6YF52</accession>
<protein>
    <submittedName>
        <fullName evidence="1">Uncharacterized protein</fullName>
    </submittedName>
</protein>
<gene>
    <name evidence="1" type="ORF">GGX14DRAFT_396950</name>
</gene>
<evidence type="ECO:0000313" key="1">
    <source>
        <dbReference type="EMBL" id="KAJ7206567.1"/>
    </source>
</evidence>
<dbReference type="EMBL" id="JARJCW010000039">
    <property type="protein sequence ID" value="KAJ7206567.1"/>
    <property type="molecule type" value="Genomic_DNA"/>
</dbReference>
<name>A0AAD6YF52_9AGAR</name>
<dbReference type="Proteomes" id="UP001219525">
    <property type="component" value="Unassembled WGS sequence"/>
</dbReference>
<organism evidence="1 2">
    <name type="scientific">Mycena pura</name>
    <dbReference type="NCBI Taxonomy" id="153505"/>
    <lineage>
        <taxon>Eukaryota</taxon>
        <taxon>Fungi</taxon>
        <taxon>Dikarya</taxon>
        <taxon>Basidiomycota</taxon>
        <taxon>Agaricomycotina</taxon>
        <taxon>Agaricomycetes</taxon>
        <taxon>Agaricomycetidae</taxon>
        <taxon>Agaricales</taxon>
        <taxon>Marasmiineae</taxon>
        <taxon>Mycenaceae</taxon>
        <taxon>Mycena</taxon>
    </lineage>
</organism>
<keyword evidence="2" id="KW-1185">Reference proteome</keyword>
<proteinExistence type="predicted"/>